<accession>G9MRG7</accession>
<sequence length="121" mass="13387">METRRITSTGPRHTGTTSVSCTENGVVLAAKWAPPPGPTIPNPETFLRVFGTADDFLANGNTLFVEVGKRDQHRKQESVANHTLGQRGCKTAAEHMQRYYLLPKKPKLINVHVHGTMTLPR</sequence>
<dbReference type="RefSeq" id="XP_013956903.1">
    <property type="nucleotide sequence ID" value="XM_014101428.1"/>
</dbReference>
<keyword evidence="2" id="KW-1185">Reference proteome</keyword>
<comment type="caution">
    <text evidence="1">The sequence shown here is derived from an EMBL/GenBank/DDBJ whole genome shotgun (WGS) entry which is preliminary data.</text>
</comment>
<dbReference type="AlphaFoldDB" id="G9MRG7"/>
<proteinExistence type="predicted"/>
<gene>
    <name evidence="1" type="ORF">TRIVIDRAFT_60469</name>
</gene>
<dbReference type="VEuPathDB" id="FungiDB:TRIVIDRAFT_60469"/>
<reference evidence="1 2" key="1">
    <citation type="journal article" date="2011" name="Genome Biol.">
        <title>Comparative genome sequence analysis underscores mycoparasitism as the ancestral life style of Trichoderma.</title>
        <authorList>
            <person name="Kubicek C.P."/>
            <person name="Herrera-Estrella A."/>
            <person name="Seidl-Seiboth V."/>
            <person name="Martinez D.A."/>
            <person name="Druzhinina I.S."/>
            <person name="Thon M."/>
            <person name="Zeilinger S."/>
            <person name="Casas-Flores S."/>
            <person name="Horwitz B.A."/>
            <person name="Mukherjee P.K."/>
            <person name="Mukherjee M."/>
            <person name="Kredics L."/>
            <person name="Alcaraz L.D."/>
            <person name="Aerts A."/>
            <person name="Antal Z."/>
            <person name="Atanasova L."/>
            <person name="Cervantes-Badillo M.G."/>
            <person name="Challacombe J."/>
            <person name="Chertkov O."/>
            <person name="McCluskey K."/>
            <person name="Coulpier F."/>
            <person name="Deshpande N."/>
            <person name="von Doehren H."/>
            <person name="Ebbole D.J."/>
            <person name="Esquivel-Naranjo E.U."/>
            <person name="Fekete E."/>
            <person name="Flipphi M."/>
            <person name="Glaser F."/>
            <person name="Gomez-Rodriguez E.Y."/>
            <person name="Gruber S."/>
            <person name="Han C."/>
            <person name="Henrissat B."/>
            <person name="Hermosa R."/>
            <person name="Hernandez-Onate M."/>
            <person name="Karaffa L."/>
            <person name="Kosti I."/>
            <person name="Le Crom S."/>
            <person name="Lindquist E."/>
            <person name="Lucas S."/>
            <person name="Luebeck M."/>
            <person name="Luebeck P.S."/>
            <person name="Margeot A."/>
            <person name="Metz B."/>
            <person name="Misra M."/>
            <person name="Nevalainen H."/>
            <person name="Omann M."/>
            <person name="Packer N."/>
            <person name="Perrone G."/>
            <person name="Uresti-Rivera E.E."/>
            <person name="Salamov A."/>
            <person name="Schmoll M."/>
            <person name="Seiboth B."/>
            <person name="Shapiro H."/>
            <person name="Sukno S."/>
            <person name="Tamayo-Ramos J.A."/>
            <person name="Tisch D."/>
            <person name="Wiest A."/>
            <person name="Wilkinson H.H."/>
            <person name="Zhang M."/>
            <person name="Coutinho P.M."/>
            <person name="Kenerley C.M."/>
            <person name="Monte E."/>
            <person name="Baker S.E."/>
            <person name="Grigoriev I.V."/>
        </authorList>
    </citation>
    <scope>NUCLEOTIDE SEQUENCE [LARGE SCALE GENOMIC DNA]</scope>
    <source>
        <strain evidence="2">Gv29-8 / FGSC 10586</strain>
    </source>
</reference>
<dbReference type="GeneID" id="25796083"/>
<dbReference type="InParanoid" id="G9MRG7"/>
<evidence type="ECO:0000313" key="2">
    <source>
        <dbReference type="Proteomes" id="UP000007115"/>
    </source>
</evidence>
<dbReference type="EMBL" id="ABDF02000006">
    <property type="protein sequence ID" value="EHK22689.1"/>
    <property type="molecule type" value="Genomic_DNA"/>
</dbReference>
<name>G9MRG7_HYPVG</name>
<dbReference type="Proteomes" id="UP000007115">
    <property type="component" value="Unassembled WGS sequence"/>
</dbReference>
<organism evidence="1 2">
    <name type="scientific">Hypocrea virens (strain Gv29-8 / FGSC 10586)</name>
    <name type="common">Gliocladium virens</name>
    <name type="synonym">Trichoderma virens</name>
    <dbReference type="NCBI Taxonomy" id="413071"/>
    <lineage>
        <taxon>Eukaryota</taxon>
        <taxon>Fungi</taxon>
        <taxon>Dikarya</taxon>
        <taxon>Ascomycota</taxon>
        <taxon>Pezizomycotina</taxon>
        <taxon>Sordariomycetes</taxon>
        <taxon>Hypocreomycetidae</taxon>
        <taxon>Hypocreales</taxon>
        <taxon>Hypocreaceae</taxon>
        <taxon>Trichoderma</taxon>
    </lineage>
</organism>
<dbReference type="HOGENOM" id="CLU_2038397_0_0_1"/>
<protein>
    <submittedName>
        <fullName evidence="1">Uncharacterized protein</fullName>
    </submittedName>
</protein>
<evidence type="ECO:0000313" key="1">
    <source>
        <dbReference type="EMBL" id="EHK22689.1"/>
    </source>
</evidence>